<sequence length="116" mass="13420">MESERSAIIELHMAGKSPSEILKLLNIAKGRRAFIYRTINRYKETGDTVDKPRSGRPCSVTTSALKKVVRERIRRNPHRSILEFSKIPFSQMRKFSPLKRLQPKRQSHLALSFSDP</sequence>
<feature type="region of interest" description="Disordered" evidence="1">
    <location>
        <begin position="95"/>
        <end position="116"/>
    </location>
</feature>
<evidence type="ECO:0000313" key="3">
    <source>
        <dbReference type="Proteomes" id="UP001165289"/>
    </source>
</evidence>
<reference evidence="2 3" key="1">
    <citation type="journal article" date="2023" name="BMC Biol.">
        <title>The compact genome of the sponge Oopsacas minuta (Hexactinellida) is lacking key metazoan core genes.</title>
        <authorList>
            <person name="Santini S."/>
            <person name="Schenkelaars Q."/>
            <person name="Jourda C."/>
            <person name="Duchesne M."/>
            <person name="Belahbib H."/>
            <person name="Rocher C."/>
            <person name="Selva M."/>
            <person name="Riesgo A."/>
            <person name="Vervoort M."/>
            <person name="Leys S.P."/>
            <person name="Kodjabachian L."/>
            <person name="Le Bivic A."/>
            <person name="Borchiellini C."/>
            <person name="Claverie J.M."/>
            <person name="Renard E."/>
        </authorList>
    </citation>
    <scope>NUCLEOTIDE SEQUENCE [LARGE SCALE GENOMIC DNA]</scope>
    <source>
        <strain evidence="2">SPO-2</strain>
    </source>
</reference>
<accession>A0AAV7K0C1</accession>
<organism evidence="2 3">
    <name type="scientific">Oopsacas minuta</name>
    <dbReference type="NCBI Taxonomy" id="111878"/>
    <lineage>
        <taxon>Eukaryota</taxon>
        <taxon>Metazoa</taxon>
        <taxon>Porifera</taxon>
        <taxon>Hexactinellida</taxon>
        <taxon>Hexasterophora</taxon>
        <taxon>Lyssacinosida</taxon>
        <taxon>Leucopsacidae</taxon>
        <taxon>Oopsacas</taxon>
    </lineage>
</organism>
<dbReference type="InterPro" id="IPR036388">
    <property type="entry name" value="WH-like_DNA-bd_sf"/>
</dbReference>
<proteinExistence type="predicted"/>
<dbReference type="EMBL" id="JAKMXF010000222">
    <property type="protein sequence ID" value="KAI6654525.1"/>
    <property type="molecule type" value="Genomic_DNA"/>
</dbReference>
<dbReference type="AlphaFoldDB" id="A0AAV7K0C1"/>
<protein>
    <submittedName>
        <fullName evidence="2">MhmaT1 transposase</fullName>
    </submittedName>
</protein>
<dbReference type="SUPFAM" id="SSF46689">
    <property type="entry name" value="Homeodomain-like"/>
    <property type="match status" value="1"/>
</dbReference>
<dbReference type="InterPro" id="IPR009057">
    <property type="entry name" value="Homeodomain-like_sf"/>
</dbReference>
<comment type="caution">
    <text evidence="2">The sequence shown here is derived from an EMBL/GenBank/DDBJ whole genome shotgun (WGS) entry which is preliminary data.</text>
</comment>
<gene>
    <name evidence="2" type="ORF">LOD99_921</name>
</gene>
<name>A0AAV7K0C1_9METZ</name>
<evidence type="ECO:0000313" key="2">
    <source>
        <dbReference type="EMBL" id="KAI6654525.1"/>
    </source>
</evidence>
<dbReference type="Gene3D" id="1.10.10.10">
    <property type="entry name" value="Winged helix-like DNA-binding domain superfamily/Winged helix DNA-binding domain"/>
    <property type="match status" value="1"/>
</dbReference>
<dbReference type="Proteomes" id="UP001165289">
    <property type="component" value="Unassembled WGS sequence"/>
</dbReference>
<keyword evidence="3" id="KW-1185">Reference proteome</keyword>
<evidence type="ECO:0000256" key="1">
    <source>
        <dbReference type="SAM" id="MobiDB-lite"/>
    </source>
</evidence>